<dbReference type="EMBL" id="JBHSBU010000001">
    <property type="protein sequence ID" value="MFC4160070.1"/>
    <property type="molecule type" value="Genomic_DNA"/>
</dbReference>
<keyword evidence="1" id="KW-0723">Serine/threonine-protein kinase</keyword>
<sequence length="141" mass="15064">MAATFSQSLSSHPAAIAVLAEAVETWAAGLALPSKTVFEINLILDELISNVIEHGYAGRDDGLIEVAVEYADGAVTLEVTDHAAPFDLLELDSPDLDADLDSRRIGGLGVHFVRQLADAVDYRRLGDSNVVRVHKRIEGAA</sequence>
<evidence type="ECO:0000259" key="2">
    <source>
        <dbReference type="Pfam" id="PF13581"/>
    </source>
</evidence>
<keyword evidence="1" id="KW-0418">Kinase</keyword>
<accession>A0ABV8MSX5</accession>
<dbReference type="Proteomes" id="UP001595791">
    <property type="component" value="Unassembled WGS sequence"/>
</dbReference>
<dbReference type="Gene3D" id="3.30.565.10">
    <property type="entry name" value="Histidine kinase-like ATPase, C-terminal domain"/>
    <property type="match status" value="1"/>
</dbReference>
<dbReference type="InterPro" id="IPR003594">
    <property type="entry name" value="HATPase_dom"/>
</dbReference>
<protein>
    <submittedName>
        <fullName evidence="3">ATP-binding protein</fullName>
    </submittedName>
</protein>
<gene>
    <name evidence="3" type="ORF">ACFOW7_11995</name>
</gene>
<keyword evidence="1" id="KW-0808">Transferase</keyword>
<evidence type="ECO:0000256" key="1">
    <source>
        <dbReference type="ARBA" id="ARBA00022527"/>
    </source>
</evidence>
<organism evidence="3 4">
    <name type="scientific">Chitinimonas lacunae</name>
    <dbReference type="NCBI Taxonomy" id="1963018"/>
    <lineage>
        <taxon>Bacteria</taxon>
        <taxon>Pseudomonadati</taxon>
        <taxon>Pseudomonadota</taxon>
        <taxon>Betaproteobacteria</taxon>
        <taxon>Neisseriales</taxon>
        <taxon>Chitinibacteraceae</taxon>
        <taxon>Chitinimonas</taxon>
    </lineage>
</organism>
<evidence type="ECO:0000313" key="3">
    <source>
        <dbReference type="EMBL" id="MFC4160070.1"/>
    </source>
</evidence>
<dbReference type="PANTHER" id="PTHR35526">
    <property type="entry name" value="ANTI-SIGMA-F FACTOR RSBW-RELATED"/>
    <property type="match status" value="1"/>
</dbReference>
<dbReference type="SUPFAM" id="SSF55874">
    <property type="entry name" value="ATPase domain of HSP90 chaperone/DNA topoisomerase II/histidine kinase"/>
    <property type="match status" value="1"/>
</dbReference>
<keyword evidence="4" id="KW-1185">Reference proteome</keyword>
<dbReference type="Pfam" id="PF13581">
    <property type="entry name" value="HATPase_c_2"/>
    <property type="match status" value="1"/>
</dbReference>
<dbReference type="RefSeq" id="WP_378164503.1">
    <property type="nucleotide sequence ID" value="NZ_JBHSBU010000001.1"/>
</dbReference>
<dbReference type="InterPro" id="IPR036890">
    <property type="entry name" value="HATPase_C_sf"/>
</dbReference>
<dbReference type="InterPro" id="IPR050267">
    <property type="entry name" value="Anti-sigma-factor_SerPK"/>
</dbReference>
<dbReference type="GO" id="GO:0005524">
    <property type="term" value="F:ATP binding"/>
    <property type="evidence" value="ECO:0007669"/>
    <property type="project" value="UniProtKB-KW"/>
</dbReference>
<keyword evidence="3" id="KW-0067">ATP-binding</keyword>
<name>A0ABV8MSX5_9NEIS</name>
<dbReference type="CDD" id="cd16936">
    <property type="entry name" value="HATPase_RsbW-like"/>
    <property type="match status" value="1"/>
</dbReference>
<keyword evidence="3" id="KW-0547">Nucleotide-binding</keyword>
<comment type="caution">
    <text evidence="3">The sequence shown here is derived from an EMBL/GenBank/DDBJ whole genome shotgun (WGS) entry which is preliminary data.</text>
</comment>
<proteinExistence type="predicted"/>
<dbReference type="PANTHER" id="PTHR35526:SF6">
    <property type="entry name" value="SLR1861 PROTEIN"/>
    <property type="match status" value="1"/>
</dbReference>
<evidence type="ECO:0000313" key="4">
    <source>
        <dbReference type="Proteomes" id="UP001595791"/>
    </source>
</evidence>
<feature type="domain" description="Histidine kinase/HSP90-like ATPase" evidence="2">
    <location>
        <begin position="10"/>
        <end position="134"/>
    </location>
</feature>
<reference evidence="4" key="1">
    <citation type="journal article" date="2019" name="Int. J. Syst. Evol. Microbiol.">
        <title>The Global Catalogue of Microorganisms (GCM) 10K type strain sequencing project: providing services to taxonomists for standard genome sequencing and annotation.</title>
        <authorList>
            <consortium name="The Broad Institute Genomics Platform"/>
            <consortium name="The Broad Institute Genome Sequencing Center for Infectious Disease"/>
            <person name="Wu L."/>
            <person name="Ma J."/>
        </authorList>
    </citation>
    <scope>NUCLEOTIDE SEQUENCE [LARGE SCALE GENOMIC DNA]</scope>
    <source>
        <strain evidence="4">LMG 29894</strain>
    </source>
</reference>